<proteinExistence type="predicted"/>
<dbReference type="RefSeq" id="WP_147208824.1">
    <property type="nucleotide sequence ID" value="NZ_BJYM01000003.1"/>
</dbReference>
<dbReference type="SUPFAM" id="SSF56112">
    <property type="entry name" value="Protein kinase-like (PK-like)"/>
    <property type="match status" value="1"/>
</dbReference>
<dbReference type="InterPro" id="IPR011009">
    <property type="entry name" value="Kinase-like_dom_sf"/>
</dbReference>
<organism evidence="1 2">
    <name type="scientific">Oceanobacillus sojae</name>
    <dbReference type="NCBI Taxonomy" id="582851"/>
    <lineage>
        <taxon>Bacteria</taxon>
        <taxon>Bacillati</taxon>
        <taxon>Bacillota</taxon>
        <taxon>Bacilli</taxon>
        <taxon>Bacillales</taxon>
        <taxon>Bacillaceae</taxon>
        <taxon>Oceanobacillus</taxon>
    </lineage>
</organism>
<dbReference type="InterPro" id="IPR006748">
    <property type="entry name" value="NH2Glyco/OHUrea_AB-resist_kin"/>
</dbReference>
<dbReference type="OrthoDB" id="179394at2"/>
<dbReference type="Pfam" id="PF04655">
    <property type="entry name" value="APH_6_hur"/>
    <property type="match status" value="1"/>
</dbReference>
<comment type="caution">
    <text evidence="1">The sequence shown here is derived from an EMBL/GenBank/DDBJ whole genome shotgun (WGS) entry which is preliminary data.</text>
</comment>
<dbReference type="Proteomes" id="UP000321558">
    <property type="component" value="Unassembled WGS sequence"/>
</dbReference>
<evidence type="ECO:0000313" key="1">
    <source>
        <dbReference type="EMBL" id="GEN85989.1"/>
    </source>
</evidence>
<dbReference type="GO" id="GO:0019748">
    <property type="term" value="P:secondary metabolic process"/>
    <property type="evidence" value="ECO:0007669"/>
    <property type="project" value="InterPro"/>
</dbReference>
<accession>A0A511ZEW6</accession>
<keyword evidence="2" id="KW-1185">Reference proteome</keyword>
<gene>
    <name evidence="1" type="ORF">OSO01_07280</name>
</gene>
<evidence type="ECO:0008006" key="3">
    <source>
        <dbReference type="Google" id="ProtNLM"/>
    </source>
</evidence>
<name>A0A511ZEW6_9BACI</name>
<sequence>MKYEREIPPLVISRATANGEAGKKWLEKLNDVILELENQWKIKVGQTLFGGSTAFVANAVNGQGNEYVIKMEMPDSVGQVDFSNAIKALELANGNGYVKLFAYDYDKKASLLGRLGKPLKETGKPVLEQINIICSTLQKTWTVPFQHSTLQSNKEVFSWFSGFIESTWKSLNYPCSEGTIAFAYRFLHSRHKEENPKNHVLVHGDAHNTNILQDTSKENQFKLIDPDGIIYEKAYDLGVLMREWTEEYKHHPVEKGMERCAHLSMLTGVDKQAIWEWGFLQCVSTGLLLLAIDNKSGKDLLAVAEAWSDKR</sequence>
<dbReference type="EMBL" id="BJYM01000003">
    <property type="protein sequence ID" value="GEN85989.1"/>
    <property type="molecule type" value="Genomic_DNA"/>
</dbReference>
<reference evidence="1 2" key="1">
    <citation type="submission" date="2019-07" db="EMBL/GenBank/DDBJ databases">
        <title>Whole genome shotgun sequence of Oceanobacillus sojae NBRC 105379.</title>
        <authorList>
            <person name="Hosoyama A."/>
            <person name="Uohara A."/>
            <person name="Ohji S."/>
            <person name="Ichikawa N."/>
        </authorList>
    </citation>
    <scope>NUCLEOTIDE SEQUENCE [LARGE SCALE GENOMIC DNA]</scope>
    <source>
        <strain evidence="1 2">NBRC 105379</strain>
    </source>
</reference>
<evidence type="ECO:0000313" key="2">
    <source>
        <dbReference type="Proteomes" id="UP000321558"/>
    </source>
</evidence>
<protein>
    <recommendedName>
        <fullName evidence="3">Streptomycin 6-kinase</fullName>
    </recommendedName>
</protein>
<dbReference type="GO" id="GO:0016773">
    <property type="term" value="F:phosphotransferase activity, alcohol group as acceptor"/>
    <property type="evidence" value="ECO:0007669"/>
    <property type="project" value="InterPro"/>
</dbReference>
<dbReference type="AlphaFoldDB" id="A0A511ZEW6"/>